<dbReference type="Proteomes" id="UP001324993">
    <property type="component" value="Chromosome"/>
</dbReference>
<dbReference type="Gene3D" id="3.40.50.2300">
    <property type="match status" value="2"/>
</dbReference>
<dbReference type="InterPro" id="IPR000843">
    <property type="entry name" value="HTH_LacI"/>
</dbReference>
<evidence type="ECO:0000313" key="5">
    <source>
        <dbReference type="EMBL" id="WPJ96123.1"/>
    </source>
</evidence>
<keyword evidence="6" id="KW-1185">Reference proteome</keyword>
<dbReference type="EMBL" id="CP138858">
    <property type="protein sequence ID" value="WPJ96123.1"/>
    <property type="molecule type" value="Genomic_DNA"/>
</dbReference>
<name>A0ABZ0RL02_9BACT</name>
<dbReference type="SUPFAM" id="SSF47413">
    <property type="entry name" value="lambda repressor-like DNA-binding domains"/>
    <property type="match status" value="1"/>
</dbReference>
<evidence type="ECO:0000256" key="3">
    <source>
        <dbReference type="ARBA" id="ARBA00023163"/>
    </source>
</evidence>
<feature type="domain" description="HTH lacI-type" evidence="4">
    <location>
        <begin position="2"/>
        <end position="56"/>
    </location>
</feature>
<dbReference type="PANTHER" id="PTHR30146:SF109">
    <property type="entry name" value="HTH-TYPE TRANSCRIPTIONAL REGULATOR GALS"/>
    <property type="match status" value="1"/>
</dbReference>
<dbReference type="InterPro" id="IPR028082">
    <property type="entry name" value="Peripla_BP_I"/>
</dbReference>
<dbReference type="InterPro" id="IPR010982">
    <property type="entry name" value="Lambda_DNA-bd_dom_sf"/>
</dbReference>
<keyword evidence="1" id="KW-0805">Transcription regulation</keyword>
<keyword evidence="2 5" id="KW-0238">DNA-binding</keyword>
<dbReference type="GO" id="GO:0003677">
    <property type="term" value="F:DNA binding"/>
    <property type="evidence" value="ECO:0007669"/>
    <property type="project" value="UniProtKB-KW"/>
</dbReference>
<dbReference type="SMART" id="SM00354">
    <property type="entry name" value="HTH_LACI"/>
    <property type="match status" value="1"/>
</dbReference>
<dbReference type="SUPFAM" id="SSF53822">
    <property type="entry name" value="Periplasmic binding protein-like I"/>
    <property type="match status" value="1"/>
</dbReference>
<dbReference type="RefSeq" id="WP_319832987.1">
    <property type="nucleotide sequence ID" value="NZ_CP138858.1"/>
</dbReference>
<dbReference type="PROSITE" id="PS50932">
    <property type="entry name" value="HTH_LACI_2"/>
    <property type="match status" value="1"/>
</dbReference>
<evidence type="ECO:0000256" key="1">
    <source>
        <dbReference type="ARBA" id="ARBA00023015"/>
    </source>
</evidence>
<dbReference type="Pfam" id="PF00356">
    <property type="entry name" value="LacI"/>
    <property type="match status" value="1"/>
</dbReference>
<protein>
    <submittedName>
        <fullName evidence="5">LacI family DNA-binding transcriptional regulator</fullName>
    </submittedName>
</protein>
<evidence type="ECO:0000256" key="2">
    <source>
        <dbReference type="ARBA" id="ARBA00023125"/>
    </source>
</evidence>
<dbReference type="Gene3D" id="1.10.260.40">
    <property type="entry name" value="lambda repressor-like DNA-binding domains"/>
    <property type="match status" value="1"/>
</dbReference>
<evidence type="ECO:0000313" key="6">
    <source>
        <dbReference type="Proteomes" id="UP001324993"/>
    </source>
</evidence>
<sequence>MPNQRAIAKELGLTQATVSMALRNVRSIPEATRERVRQKAEEMGYKPSPQVSTLMERIRSGREIKDHSCIGIIVDASSEKDWLIQGGDTYRLQYEGYKTRAAMRGYRTECFFLKGPGMSAAAVDRQLYARGIEGVILAAPRSNSSDPTILQWERYALSTVSYSWSSPLVDRISSHHRHAMDQAFSQALARGYRRIGFCLPENASLGGVDANWMAGYLIAQMQLPRSRCLPAFIGAPMTTELKSFQKWYERWKPDVLVSLIGEERVWIEQMGLDFPKELAIVCLNCPTDSDYSGINENNRFVGETVADHVINLVTRNERGLPEFPKVILTEGYWQEGTSLP</sequence>
<reference evidence="5 6" key="1">
    <citation type="submission" date="2023-11" db="EMBL/GenBank/DDBJ databases">
        <title>Coraliomargarita sp. nov., isolated from marine algae.</title>
        <authorList>
            <person name="Lee J.K."/>
            <person name="Baek J.H."/>
            <person name="Kim J.M."/>
            <person name="Choi D.G."/>
            <person name="Jeon C.O."/>
        </authorList>
    </citation>
    <scope>NUCLEOTIDE SEQUENCE [LARGE SCALE GENOMIC DNA]</scope>
    <source>
        <strain evidence="5 6">J2-16</strain>
    </source>
</reference>
<dbReference type="CDD" id="cd01392">
    <property type="entry name" value="HTH_LacI"/>
    <property type="match status" value="1"/>
</dbReference>
<evidence type="ECO:0000259" key="4">
    <source>
        <dbReference type="PROSITE" id="PS50932"/>
    </source>
</evidence>
<gene>
    <name evidence="5" type="ORF">SH580_00220</name>
</gene>
<keyword evidence="3" id="KW-0804">Transcription</keyword>
<dbReference type="PANTHER" id="PTHR30146">
    <property type="entry name" value="LACI-RELATED TRANSCRIPTIONAL REPRESSOR"/>
    <property type="match status" value="1"/>
</dbReference>
<organism evidence="5 6">
    <name type="scientific">Coraliomargarita algicola</name>
    <dbReference type="NCBI Taxonomy" id="3092156"/>
    <lineage>
        <taxon>Bacteria</taxon>
        <taxon>Pseudomonadati</taxon>
        <taxon>Verrucomicrobiota</taxon>
        <taxon>Opitutia</taxon>
        <taxon>Puniceicoccales</taxon>
        <taxon>Coraliomargaritaceae</taxon>
        <taxon>Coraliomargarita</taxon>
    </lineage>
</organism>
<accession>A0ABZ0RL02</accession>
<proteinExistence type="predicted"/>